<sequence>MIFKRRKWSVFLIFVLCIGLLSPQANAESDSLKFSDVPKDKPYASAVYQLAERNIISGYKDGSFKPGASITRGQAASIISKLLKLDTRNVKDQGFKDVSPNLWSYQAISAVAEKGIFRGYGDGRFGPNDKITRAQMASIIIKAFEFNYYTHNYQATPFKDIELLKSHKDSVLTLYKLGIISGTTPSTFSPNDPITRAQAAVLITKTEIVSSGTLSVKANDYGWSEFGGYNDYHLHSTEPEKDEDEIIQVIPNNNTDKIWQMQIVPVKVGTQKLTLYSKKIDWNRYEDFKKYYVHVSKANGQFKIKFEETDDVEMTNVRLNVTKDTIKNISLAKMDGTVIDKDTKFHQCNEYPDYKVYCLPLTQAGDYIATVEYNNSAKVRYGVKSEHVPSEFYFNTNSIKDLPSVKVDLRDAKGDFSEFKETTKGIVKITREGNSDIFHIQGLKEGHMVVNFPKSERKRGVIDGLEIRVQIIGSIVNVEVIKLKYENRMH</sequence>
<feature type="signal peptide" evidence="2">
    <location>
        <begin position="1"/>
        <end position="27"/>
    </location>
</feature>
<feature type="domain" description="SLH" evidence="3">
    <location>
        <begin position="155"/>
        <end position="217"/>
    </location>
</feature>
<evidence type="ECO:0000313" key="5">
    <source>
        <dbReference type="Proteomes" id="UP000789845"/>
    </source>
</evidence>
<comment type="caution">
    <text evidence="4">The sequence shown here is derived from an EMBL/GenBank/DDBJ whole genome shotgun (WGS) entry which is preliminary data.</text>
</comment>
<feature type="domain" description="SLH" evidence="3">
    <location>
        <begin position="30"/>
        <end position="90"/>
    </location>
</feature>
<proteinExistence type="predicted"/>
<accession>A0A9C7GBX2</accession>
<dbReference type="InterPro" id="IPR051465">
    <property type="entry name" value="Cell_Envelope_Struct_Comp"/>
</dbReference>
<dbReference type="PANTHER" id="PTHR43308">
    <property type="entry name" value="OUTER MEMBRANE PROTEIN ALPHA-RELATED"/>
    <property type="match status" value="1"/>
</dbReference>
<evidence type="ECO:0000256" key="2">
    <source>
        <dbReference type="SAM" id="SignalP"/>
    </source>
</evidence>
<gene>
    <name evidence="4" type="ORF">NEOCIP111885_03127</name>
</gene>
<feature type="domain" description="SLH" evidence="3">
    <location>
        <begin position="91"/>
        <end position="154"/>
    </location>
</feature>
<protein>
    <recommendedName>
        <fullName evidence="3">SLH domain-containing protein</fullName>
    </recommendedName>
</protein>
<evidence type="ECO:0000313" key="4">
    <source>
        <dbReference type="EMBL" id="CAG9609385.1"/>
    </source>
</evidence>
<dbReference type="InterPro" id="IPR001119">
    <property type="entry name" value="SLH_dom"/>
</dbReference>
<dbReference type="Pfam" id="PF00395">
    <property type="entry name" value="SLH"/>
    <property type="match status" value="3"/>
</dbReference>
<feature type="chain" id="PRO_5038972557" description="SLH domain-containing protein" evidence="2">
    <location>
        <begin position="28"/>
        <end position="490"/>
    </location>
</feature>
<dbReference type="EMBL" id="CAKJTG010000019">
    <property type="protein sequence ID" value="CAG9609385.1"/>
    <property type="molecule type" value="Genomic_DNA"/>
</dbReference>
<evidence type="ECO:0000256" key="1">
    <source>
        <dbReference type="ARBA" id="ARBA00022729"/>
    </source>
</evidence>
<dbReference type="PROSITE" id="PS51272">
    <property type="entry name" value="SLH"/>
    <property type="match status" value="3"/>
</dbReference>
<organism evidence="4 5">
    <name type="scientific">Pseudoneobacillus rhizosphaerae</name>
    <dbReference type="NCBI Taxonomy" id="2880968"/>
    <lineage>
        <taxon>Bacteria</taxon>
        <taxon>Bacillati</taxon>
        <taxon>Bacillota</taxon>
        <taxon>Bacilli</taxon>
        <taxon>Bacillales</taxon>
        <taxon>Bacillaceae</taxon>
        <taxon>Pseudoneobacillus</taxon>
    </lineage>
</organism>
<name>A0A9C7GBX2_9BACI</name>
<dbReference type="RefSeq" id="WP_230497622.1">
    <property type="nucleotide sequence ID" value="NZ_CAKJTG010000019.1"/>
</dbReference>
<evidence type="ECO:0000259" key="3">
    <source>
        <dbReference type="PROSITE" id="PS51272"/>
    </source>
</evidence>
<reference evidence="4" key="1">
    <citation type="submission" date="2021-10" db="EMBL/GenBank/DDBJ databases">
        <authorList>
            <person name="Criscuolo A."/>
        </authorList>
    </citation>
    <scope>NUCLEOTIDE SEQUENCE</scope>
    <source>
        <strain evidence="4">CIP111885</strain>
    </source>
</reference>
<dbReference type="PANTHER" id="PTHR43308:SF1">
    <property type="entry name" value="OUTER MEMBRANE PROTEIN ALPHA"/>
    <property type="match status" value="1"/>
</dbReference>
<keyword evidence="1 2" id="KW-0732">Signal</keyword>
<dbReference type="Proteomes" id="UP000789845">
    <property type="component" value="Unassembled WGS sequence"/>
</dbReference>
<keyword evidence="5" id="KW-1185">Reference proteome</keyword>
<dbReference type="AlphaFoldDB" id="A0A9C7GBX2"/>